<evidence type="ECO:0000313" key="4">
    <source>
        <dbReference type="Proteomes" id="UP000023152"/>
    </source>
</evidence>
<protein>
    <submittedName>
        <fullName evidence="3">Uncharacterized protein</fullName>
    </submittedName>
</protein>
<keyword evidence="2" id="KW-0677">Repeat</keyword>
<dbReference type="Proteomes" id="UP000023152">
    <property type="component" value="Unassembled WGS sequence"/>
</dbReference>
<gene>
    <name evidence="3" type="ORF">RFI_06143</name>
</gene>
<reference evidence="3 4" key="1">
    <citation type="journal article" date="2013" name="Curr. Biol.">
        <title>The Genome of the Foraminiferan Reticulomyxa filosa.</title>
        <authorList>
            <person name="Glockner G."/>
            <person name="Hulsmann N."/>
            <person name="Schleicher M."/>
            <person name="Noegel A.A."/>
            <person name="Eichinger L."/>
            <person name="Gallinger C."/>
            <person name="Pawlowski J."/>
            <person name="Sierra R."/>
            <person name="Euteneuer U."/>
            <person name="Pillet L."/>
            <person name="Moustafa A."/>
            <person name="Platzer M."/>
            <person name="Groth M."/>
            <person name="Szafranski K."/>
            <person name="Schliwa M."/>
        </authorList>
    </citation>
    <scope>NUCLEOTIDE SEQUENCE [LARGE SCALE GENOMIC DNA]</scope>
</reference>
<keyword evidence="4" id="KW-1185">Reference proteome</keyword>
<dbReference type="SUPFAM" id="SSF50978">
    <property type="entry name" value="WD40 repeat-like"/>
    <property type="match status" value="1"/>
</dbReference>
<name>X6NYL3_RETFI</name>
<evidence type="ECO:0000256" key="2">
    <source>
        <dbReference type="ARBA" id="ARBA00022737"/>
    </source>
</evidence>
<dbReference type="InterPro" id="IPR050630">
    <property type="entry name" value="WD_repeat_EMAP"/>
</dbReference>
<dbReference type="PANTHER" id="PTHR13720">
    <property type="entry name" value="WD-40 REPEAT PROTEIN"/>
    <property type="match status" value="1"/>
</dbReference>
<sequence length="351" mass="40220">MASVSRLPRSADSKVKNLFFFQKRCIYIACIFLIVSKIKKKVAIHLWDTTTLRRLGKITNADFKTNVYHLRFSPASNFLYCILRGKEDNTLFAFHMMNSKDPVIRISLPKDKIFGMHFNDVVDMSGQRVDEFVVYGENGAYHCYTRKQATTRLEPKPDANKDSIGEYVVEMQPIDMKPMKKKENAFHCGYFLPNTDGFYVLGGDSGYLYLCSQNQAIMSYAAHSKYLAAISSHPCGFITAGGDGLWKLWEMTNLSRGVLQQSQQSFGESYNFAKQTPRTTFRKLKASLRVKLEDKFQMPKYKIGGGAHACVYNRSKEQLIIGTNECDIVVIEKFSDKVLSLFFFFFFFLID</sequence>
<evidence type="ECO:0000313" key="3">
    <source>
        <dbReference type="EMBL" id="ETO30978.1"/>
    </source>
</evidence>
<dbReference type="PANTHER" id="PTHR13720:SF33">
    <property type="entry name" value="HELP DOMAIN-CONTAINING PROTEIN"/>
    <property type="match status" value="1"/>
</dbReference>
<evidence type="ECO:0000256" key="1">
    <source>
        <dbReference type="ARBA" id="ARBA00022574"/>
    </source>
</evidence>
<dbReference type="AlphaFoldDB" id="X6NYL3"/>
<keyword evidence="1" id="KW-0853">WD repeat</keyword>
<dbReference type="InterPro" id="IPR036322">
    <property type="entry name" value="WD40_repeat_dom_sf"/>
</dbReference>
<dbReference type="Gene3D" id="2.130.10.10">
    <property type="entry name" value="YVTN repeat-like/Quinoprotein amine dehydrogenase"/>
    <property type="match status" value="1"/>
</dbReference>
<proteinExistence type="predicted"/>
<dbReference type="InterPro" id="IPR015943">
    <property type="entry name" value="WD40/YVTN_repeat-like_dom_sf"/>
</dbReference>
<organism evidence="3 4">
    <name type="scientific">Reticulomyxa filosa</name>
    <dbReference type="NCBI Taxonomy" id="46433"/>
    <lineage>
        <taxon>Eukaryota</taxon>
        <taxon>Sar</taxon>
        <taxon>Rhizaria</taxon>
        <taxon>Retaria</taxon>
        <taxon>Foraminifera</taxon>
        <taxon>Monothalamids</taxon>
        <taxon>Reticulomyxidae</taxon>
        <taxon>Reticulomyxa</taxon>
    </lineage>
</organism>
<dbReference type="EMBL" id="ASPP01005200">
    <property type="protein sequence ID" value="ETO30978.1"/>
    <property type="molecule type" value="Genomic_DNA"/>
</dbReference>
<accession>X6NYL3</accession>
<comment type="caution">
    <text evidence="3">The sequence shown here is derived from an EMBL/GenBank/DDBJ whole genome shotgun (WGS) entry which is preliminary data.</text>
</comment>